<reference evidence="10" key="1">
    <citation type="submission" date="2016-04" db="EMBL/GenBank/DDBJ databases">
        <authorList>
            <person name="Evans L.H."/>
            <person name="Alamgir A."/>
            <person name="Owens N."/>
            <person name="Weber N.D."/>
            <person name="Virtaneva K."/>
            <person name="Barbian K."/>
            <person name="Babar A."/>
            <person name="Rosenke K."/>
        </authorList>
    </citation>
    <scope>NUCLEOTIDE SEQUENCE</scope>
    <source>
        <strain evidence="10">86</strain>
    </source>
</reference>
<dbReference type="InterPro" id="IPR026491">
    <property type="entry name" value="ExosortD_VPLPA"/>
</dbReference>
<keyword evidence="2" id="KW-1003">Cell membrane</keyword>
<evidence type="ECO:0000313" key="10">
    <source>
        <dbReference type="EMBL" id="SBV98978.1"/>
    </source>
</evidence>
<name>A0A212JHS1_9PROT</name>
<feature type="transmembrane region" description="Helical" evidence="8">
    <location>
        <begin position="217"/>
        <end position="235"/>
    </location>
</feature>
<keyword evidence="7 8" id="KW-0472">Membrane</keyword>
<dbReference type="NCBIfam" id="TIGR04178">
    <property type="entry name" value="exo_archaeo"/>
    <property type="match status" value="1"/>
</dbReference>
<feature type="domain" description="Methanolan biosynthesis EpsI" evidence="9">
    <location>
        <begin position="341"/>
        <end position="545"/>
    </location>
</feature>
<dbReference type="Pfam" id="PF09721">
    <property type="entry name" value="Exosortase_EpsH"/>
    <property type="match status" value="1"/>
</dbReference>
<protein>
    <recommendedName>
        <fullName evidence="9">Methanolan biosynthesis EpsI domain-containing protein</fullName>
    </recommendedName>
</protein>
<dbReference type="InterPro" id="IPR014263">
    <property type="entry name" value="Methanolan_biosynth_EpsI"/>
</dbReference>
<dbReference type="NCBIfam" id="TIGR02602">
    <property type="entry name" value="8TM_EpsH"/>
    <property type="match status" value="1"/>
</dbReference>
<evidence type="ECO:0000256" key="5">
    <source>
        <dbReference type="ARBA" id="ARBA00022801"/>
    </source>
</evidence>
<dbReference type="AlphaFoldDB" id="A0A212JHS1"/>
<comment type="subcellular location">
    <subcellularLocation>
        <location evidence="1">Cell membrane</location>
        <topology evidence="1">Multi-pass membrane protein</topology>
    </subcellularLocation>
</comment>
<keyword evidence="5" id="KW-0378">Hydrolase</keyword>
<dbReference type="InterPro" id="IPR019127">
    <property type="entry name" value="Exosortase"/>
</dbReference>
<feature type="transmembrane region" description="Helical" evidence="8">
    <location>
        <begin position="98"/>
        <end position="117"/>
    </location>
</feature>
<keyword evidence="3" id="KW-0645">Protease</keyword>
<gene>
    <name evidence="10" type="ORF">KL86APRO_11084</name>
</gene>
<accession>A0A212JHS1</accession>
<dbReference type="EMBL" id="FLUO01000001">
    <property type="protein sequence ID" value="SBV98978.1"/>
    <property type="molecule type" value="Genomic_DNA"/>
</dbReference>
<feature type="transmembrane region" description="Helical" evidence="8">
    <location>
        <begin position="38"/>
        <end position="55"/>
    </location>
</feature>
<evidence type="ECO:0000256" key="4">
    <source>
        <dbReference type="ARBA" id="ARBA00022692"/>
    </source>
</evidence>
<evidence type="ECO:0000256" key="2">
    <source>
        <dbReference type="ARBA" id="ARBA00022475"/>
    </source>
</evidence>
<feature type="transmembrane region" description="Helical" evidence="8">
    <location>
        <begin position="242"/>
        <end position="261"/>
    </location>
</feature>
<evidence type="ECO:0000256" key="8">
    <source>
        <dbReference type="SAM" id="Phobius"/>
    </source>
</evidence>
<organism evidence="10">
    <name type="scientific">uncultured Alphaproteobacteria bacterium</name>
    <dbReference type="NCBI Taxonomy" id="91750"/>
    <lineage>
        <taxon>Bacteria</taxon>
        <taxon>Pseudomonadati</taxon>
        <taxon>Pseudomonadota</taxon>
        <taxon>Alphaproteobacteria</taxon>
        <taxon>environmental samples</taxon>
    </lineage>
</organism>
<dbReference type="NCBIfam" id="TIGR04152">
    <property type="entry name" value="exosort_VPLPA"/>
    <property type="match status" value="1"/>
</dbReference>
<proteinExistence type="predicted"/>
<sequence>MTILLREAAAARDDGPERKVVKFPGAPGFPEGSPAHRVVSAILAVLCAAALAALFHRTLAGQIKAWEIDEYSHCWLIPPLAAAWAVGRLKHDRPSLRPAPVAGAAIVAAAVLLKWAGDLIVNNWVSTTAFLIAVGGLIVFVGGWRTMRTLLAPYVFLFFTVPLPVTLFARLTAELQLLSSVLGTWGLQTLGIAAFQDGNIIDLGTIKLEAAEACSGLRYLFPLMSFGYMMAFLVHTGWRDRILIFAATIPITIAMNAARIVSVGWAVDRGYMIVLDDSLHWAQGFAVFLLSLGVLALASWGLLRLTRRGGTGGFNGVETEGPMTSGGHTPGGRAAVPLIAGLALALVAQSTVLEAGTGPENVPPRRQFVDWPMVGGEWLGRRETLTPEELRALRLDDYLLATYQRGPADVPVGLYIAYYATQQTGSSTHSPLVCLPGTGWEIADLARVEMPYPAAQGAPLKVNRGIIKKGEQRLLVYFWYREQGRDLATTGEIKWNLIKRSLTDRRSDGALIRLITPITETGDIVEADQRLTAFLGEQIARLPAYVP</sequence>
<evidence type="ECO:0000256" key="6">
    <source>
        <dbReference type="ARBA" id="ARBA00022989"/>
    </source>
</evidence>
<feature type="transmembrane region" description="Helical" evidence="8">
    <location>
        <begin position="123"/>
        <end position="144"/>
    </location>
</feature>
<evidence type="ECO:0000256" key="3">
    <source>
        <dbReference type="ARBA" id="ARBA00022670"/>
    </source>
</evidence>
<evidence type="ECO:0000256" key="7">
    <source>
        <dbReference type="ARBA" id="ARBA00023136"/>
    </source>
</evidence>
<dbReference type="NCBIfam" id="TIGR02914">
    <property type="entry name" value="EpsI_fam"/>
    <property type="match status" value="1"/>
</dbReference>
<keyword evidence="4 8" id="KW-0812">Transmembrane</keyword>
<keyword evidence="6 8" id="KW-1133">Transmembrane helix</keyword>
<dbReference type="Pfam" id="PF11984">
    <property type="entry name" value="DUF3485"/>
    <property type="match status" value="1"/>
</dbReference>
<dbReference type="GO" id="GO:0006508">
    <property type="term" value="P:proteolysis"/>
    <property type="evidence" value="ECO:0007669"/>
    <property type="project" value="UniProtKB-KW"/>
</dbReference>
<evidence type="ECO:0000256" key="1">
    <source>
        <dbReference type="ARBA" id="ARBA00004651"/>
    </source>
</evidence>
<evidence type="ECO:0000259" key="9">
    <source>
        <dbReference type="Pfam" id="PF11984"/>
    </source>
</evidence>
<feature type="transmembrane region" description="Helical" evidence="8">
    <location>
        <begin position="281"/>
        <end position="303"/>
    </location>
</feature>
<dbReference type="InterPro" id="IPR026392">
    <property type="entry name" value="Exo/Archaeosortase_dom"/>
</dbReference>
<feature type="transmembrane region" description="Helical" evidence="8">
    <location>
        <begin position="151"/>
        <end position="173"/>
    </location>
</feature>
<dbReference type="InterPro" id="IPR013426">
    <property type="entry name" value="EpsH-like"/>
</dbReference>
<dbReference type="GO" id="GO:0005886">
    <property type="term" value="C:plasma membrane"/>
    <property type="evidence" value="ECO:0007669"/>
    <property type="project" value="UniProtKB-SubCell"/>
</dbReference>
<dbReference type="GO" id="GO:0008233">
    <property type="term" value="F:peptidase activity"/>
    <property type="evidence" value="ECO:0007669"/>
    <property type="project" value="UniProtKB-KW"/>
</dbReference>